<gene>
    <name evidence="2" type="ORF">ACFSNC_22225</name>
</gene>
<feature type="signal peptide" evidence="1">
    <location>
        <begin position="1"/>
        <end position="31"/>
    </location>
</feature>
<evidence type="ECO:0000256" key="1">
    <source>
        <dbReference type="SAM" id="SignalP"/>
    </source>
</evidence>
<evidence type="ECO:0000313" key="3">
    <source>
        <dbReference type="Proteomes" id="UP001597299"/>
    </source>
</evidence>
<feature type="chain" id="PRO_5047502424" evidence="1">
    <location>
        <begin position="32"/>
        <end position="98"/>
    </location>
</feature>
<keyword evidence="3" id="KW-1185">Reference proteome</keyword>
<evidence type="ECO:0000313" key="2">
    <source>
        <dbReference type="EMBL" id="MFD2143131.1"/>
    </source>
</evidence>
<organism evidence="2 3">
    <name type="scientific">Ancylobacter oerskovii</name>
    <dbReference type="NCBI Taxonomy" id="459519"/>
    <lineage>
        <taxon>Bacteria</taxon>
        <taxon>Pseudomonadati</taxon>
        <taxon>Pseudomonadota</taxon>
        <taxon>Alphaproteobacteria</taxon>
        <taxon>Hyphomicrobiales</taxon>
        <taxon>Xanthobacteraceae</taxon>
        <taxon>Ancylobacter</taxon>
    </lineage>
</organism>
<dbReference type="EMBL" id="JBHUHD010000001">
    <property type="protein sequence ID" value="MFD2143131.1"/>
    <property type="molecule type" value="Genomic_DNA"/>
</dbReference>
<comment type="caution">
    <text evidence="2">The sequence shown here is derived from an EMBL/GenBank/DDBJ whole genome shotgun (WGS) entry which is preliminary data.</text>
</comment>
<proteinExistence type="predicted"/>
<dbReference type="PROSITE" id="PS51257">
    <property type="entry name" value="PROKAR_LIPOPROTEIN"/>
    <property type="match status" value="1"/>
</dbReference>
<keyword evidence="1" id="KW-0732">Signal</keyword>
<reference evidence="3" key="1">
    <citation type="journal article" date="2019" name="Int. J. Syst. Evol. Microbiol.">
        <title>The Global Catalogue of Microorganisms (GCM) 10K type strain sequencing project: providing services to taxonomists for standard genome sequencing and annotation.</title>
        <authorList>
            <consortium name="The Broad Institute Genomics Platform"/>
            <consortium name="The Broad Institute Genome Sequencing Center for Infectious Disease"/>
            <person name="Wu L."/>
            <person name="Ma J."/>
        </authorList>
    </citation>
    <scope>NUCLEOTIDE SEQUENCE [LARGE SCALE GENOMIC DNA]</scope>
    <source>
        <strain evidence="3">CCM 7435</strain>
    </source>
</reference>
<protein>
    <submittedName>
        <fullName evidence="2">Uncharacterized protein</fullName>
    </submittedName>
</protein>
<sequence length="98" mass="10443">MTRRIAISFPPLATARLLACAALGLALSACGANLPKTSVPDQKLPYPNFGTPAQIGTRPVMDAQAQSQTQSSLENMARNRASEMEQQINQGNDMNVGQ</sequence>
<accession>A0ABW4Z3F2</accession>
<name>A0ABW4Z3F2_9HYPH</name>
<dbReference type="Proteomes" id="UP001597299">
    <property type="component" value="Unassembled WGS sequence"/>
</dbReference>
<dbReference type="RefSeq" id="WP_213355845.1">
    <property type="nucleotide sequence ID" value="NZ_JAHBGB010000044.1"/>
</dbReference>